<dbReference type="GO" id="GO:0042281">
    <property type="term" value="F:dolichyl pyrophosphate Man9GlcNAc2 alpha-1,3-glucosyltransferase activity"/>
    <property type="evidence" value="ECO:0007669"/>
    <property type="project" value="TreeGrafter"/>
</dbReference>
<dbReference type="PANTHER" id="PTHR12413:SF1">
    <property type="entry name" value="DOLICHYL PYROPHOSPHATE MAN9GLCNAC2 ALPHA-1,3-GLUCOSYLTRANSFERASE"/>
    <property type="match status" value="1"/>
</dbReference>
<protein>
    <recommendedName>
        <fullName evidence="10">Alpha-1,3-glucosyltransferase</fullName>
        <ecNumber evidence="10">2.4.1.-</ecNumber>
    </recommendedName>
</protein>
<dbReference type="AlphaFoldDB" id="A0A9P9YT82"/>
<gene>
    <name evidence="11" type="ORF">M5D96_003761</name>
</gene>
<evidence type="ECO:0000313" key="11">
    <source>
        <dbReference type="EMBL" id="KAI8042448.1"/>
    </source>
</evidence>
<evidence type="ECO:0000256" key="5">
    <source>
        <dbReference type="ARBA" id="ARBA00022679"/>
    </source>
</evidence>
<evidence type="ECO:0000256" key="3">
    <source>
        <dbReference type="ARBA" id="ARBA00008715"/>
    </source>
</evidence>
<dbReference type="SUPFAM" id="SSF52058">
    <property type="entry name" value="L domain-like"/>
    <property type="match status" value="1"/>
</dbReference>
<sequence>MKNVDKIKMKSEILATAFLGLAVRSIISLYSYSGFDSPPMHGDYEAQRHWQEITVNLGVGEWYTNSSSNDLMYWGLDYPPLTAYHSYFLGRIGKAIDPRFVELHESRGFQSEEHKRFMRATVVAADVLIYLPAILFLVFSIDKTFQSNDCLFLFTLIATYPGQILIDNGHFQYNNISLGLAAVAVGAILRKRLYTASFFFTLALNYKQMELYHSLPFFAYLLGECVSQKSSFVNMNLTKSAIAAVTILCIVVGQVTCQSKDETTTTKPESPKILDISYMEIDDLPETVLHGPRDLETLIAAGNLFKQLPKALKYATNLTSLVLNENPIESLVGDNIFPPLTKLNHLSMTFMAMLYKIGPGALSELQSLKELILSDNKFLNEIDEEALSKNVTGGQYLDYPPLEKVYLNNCNITTLPKPLLVRWDKLKALDLRFNPWSCDTSNDYLINVLIGQVNKTTEVLAKNVQCASPDTLKGVEILRVADEHLVESSSGSLVWVGLLVVLLIAVPTLLGAYVMKRRGCFGVFRRHDSVADRALYNRTSFNEDFHI</sequence>
<evidence type="ECO:0000256" key="10">
    <source>
        <dbReference type="RuleBase" id="RU363110"/>
    </source>
</evidence>
<dbReference type="Proteomes" id="UP001059596">
    <property type="component" value="Unassembled WGS sequence"/>
</dbReference>
<comment type="similarity">
    <text evidence="3 10">Belongs to the ALG6/ALG8 glucosyltransferase family.</text>
</comment>
<comment type="caution">
    <text evidence="10">Lacks conserved residue(s) required for the propagation of feature annotation.</text>
</comment>
<evidence type="ECO:0000256" key="9">
    <source>
        <dbReference type="ARBA" id="ARBA00023136"/>
    </source>
</evidence>
<dbReference type="InterPro" id="IPR032675">
    <property type="entry name" value="LRR_dom_sf"/>
</dbReference>
<evidence type="ECO:0000256" key="4">
    <source>
        <dbReference type="ARBA" id="ARBA00022676"/>
    </source>
</evidence>
<keyword evidence="5 10" id="KW-0808">Transferase</keyword>
<keyword evidence="12" id="KW-1185">Reference proteome</keyword>
<dbReference type="GO" id="GO:0005789">
    <property type="term" value="C:endoplasmic reticulum membrane"/>
    <property type="evidence" value="ECO:0007669"/>
    <property type="project" value="UniProtKB-SubCell"/>
</dbReference>
<dbReference type="InterPro" id="IPR004856">
    <property type="entry name" value="Glyco_trans_ALG6/ALG8"/>
</dbReference>
<accession>A0A9P9YT82</accession>
<dbReference type="Pfam" id="PF03155">
    <property type="entry name" value="Alg6_Alg8"/>
    <property type="match status" value="1"/>
</dbReference>
<feature type="transmembrane region" description="Helical" evidence="10">
    <location>
        <begin position="493"/>
        <end position="515"/>
    </location>
</feature>
<comment type="pathway">
    <text evidence="2 10">Protein modification; protein glycosylation.</text>
</comment>
<keyword evidence="8 10" id="KW-1133">Transmembrane helix</keyword>
<keyword evidence="6 10" id="KW-0812">Transmembrane</keyword>
<evidence type="ECO:0000313" key="12">
    <source>
        <dbReference type="Proteomes" id="UP001059596"/>
    </source>
</evidence>
<evidence type="ECO:0000256" key="1">
    <source>
        <dbReference type="ARBA" id="ARBA00004477"/>
    </source>
</evidence>
<evidence type="ECO:0000256" key="2">
    <source>
        <dbReference type="ARBA" id="ARBA00004922"/>
    </source>
</evidence>
<keyword evidence="4 10" id="KW-0328">Glycosyltransferase</keyword>
<dbReference type="Gene3D" id="3.80.10.10">
    <property type="entry name" value="Ribonuclease Inhibitor"/>
    <property type="match status" value="1"/>
</dbReference>
<comment type="caution">
    <text evidence="11">The sequence shown here is derived from an EMBL/GenBank/DDBJ whole genome shotgun (WGS) entry which is preliminary data.</text>
</comment>
<dbReference type="PANTHER" id="PTHR12413">
    <property type="entry name" value="DOLICHYL GLYCOSYLTRANSFERASE"/>
    <property type="match status" value="1"/>
</dbReference>
<evidence type="ECO:0000256" key="7">
    <source>
        <dbReference type="ARBA" id="ARBA00022824"/>
    </source>
</evidence>
<dbReference type="EC" id="2.4.1.-" evidence="10"/>
<proteinExistence type="inferred from homology"/>
<keyword evidence="7 10" id="KW-0256">Endoplasmic reticulum</keyword>
<keyword evidence="9 10" id="KW-0472">Membrane</keyword>
<feature type="transmembrane region" description="Helical" evidence="10">
    <location>
        <begin position="117"/>
        <end position="138"/>
    </location>
</feature>
<feature type="transmembrane region" description="Helical" evidence="10">
    <location>
        <begin position="12"/>
        <end position="32"/>
    </location>
</feature>
<organism evidence="11 12">
    <name type="scientific">Drosophila gunungcola</name>
    <name type="common">fruit fly</name>
    <dbReference type="NCBI Taxonomy" id="103775"/>
    <lineage>
        <taxon>Eukaryota</taxon>
        <taxon>Metazoa</taxon>
        <taxon>Ecdysozoa</taxon>
        <taxon>Arthropoda</taxon>
        <taxon>Hexapoda</taxon>
        <taxon>Insecta</taxon>
        <taxon>Pterygota</taxon>
        <taxon>Neoptera</taxon>
        <taxon>Endopterygota</taxon>
        <taxon>Diptera</taxon>
        <taxon>Brachycera</taxon>
        <taxon>Muscomorpha</taxon>
        <taxon>Ephydroidea</taxon>
        <taxon>Drosophilidae</taxon>
        <taxon>Drosophila</taxon>
        <taxon>Sophophora</taxon>
    </lineage>
</organism>
<dbReference type="EMBL" id="JAMKOV010000002">
    <property type="protein sequence ID" value="KAI8042448.1"/>
    <property type="molecule type" value="Genomic_DNA"/>
</dbReference>
<comment type="subcellular location">
    <subcellularLocation>
        <location evidence="1 10">Endoplasmic reticulum membrane</location>
        <topology evidence="1 10">Multi-pass membrane protein</topology>
    </subcellularLocation>
</comment>
<evidence type="ECO:0000256" key="6">
    <source>
        <dbReference type="ARBA" id="ARBA00022692"/>
    </source>
</evidence>
<evidence type="ECO:0000256" key="8">
    <source>
        <dbReference type="ARBA" id="ARBA00022989"/>
    </source>
</evidence>
<name>A0A9P9YT82_9MUSC</name>
<reference evidence="11" key="1">
    <citation type="journal article" date="2023" name="Genome Biol. Evol.">
        <title>Long-read-based Genome Assembly of Drosophila gunungcola Reveals Fewer Chemosensory Genes in Flower-breeding Species.</title>
        <authorList>
            <person name="Negi A."/>
            <person name="Liao B.Y."/>
            <person name="Yeh S.D."/>
        </authorList>
    </citation>
    <scope>NUCLEOTIDE SEQUENCE</scope>
    <source>
        <strain evidence="11">Sukarami</strain>
    </source>
</reference>
<feature type="transmembrane region" description="Helical" evidence="10">
    <location>
        <begin position="150"/>
        <end position="166"/>
    </location>
</feature>